<dbReference type="GO" id="GO:0005886">
    <property type="term" value="C:plasma membrane"/>
    <property type="evidence" value="ECO:0007669"/>
    <property type="project" value="UniProtKB-SubCell"/>
</dbReference>
<feature type="transmembrane region" description="Helical" evidence="7">
    <location>
        <begin position="285"/>
        <end position="312"/>
    </location>
</feature>
<comment type="similarity">
    <text evidence="7">Belongs to the binding-protein-dependent transport system permease family.</text>
</comment>
<feature type="transmembrane region" description="Helical" evidence="7">
    <location>
        <begin position="12"/>
        <end position="33"/>
    </location>
</feature>
<dbReference type="PROSITE" id="PS50928">
    <property type="entry name" value="ABC_TM1"/>
    <property type="match status" value="1"/>
</dbReference>
<dbReference type="AlphaFoldDB" id="A0A841SGB8"/>
<accession>A0A841SGB8</accession>
<feature type="transmembrane region" description="Helical" evidence="7">
    <location>
        <begin position="186"/>
        <end position="209"/>
    </location>
</feature>
<reference evidence="9 10" key="1">
    <citation type="submission" date="2020-08" db="EMBL/GenBank/DDBJ databases">
        <title>Sequencing the genomes of 1000 actinobacteria strains.</title>
        <authorList>
            <person name="Klenk H.-P."/>
        </authorList>
    </citation>
    <scope>NUCLEOTIDE SEQUENCE [LARGE SCALE GENOMIC DNA]</scope>
    <source>
        <strain evidence="9 10">DSM 15626</strain>
    </source>
</reference>
<comment type="caution">
    <text evidence="9">The sequence shown here is derived from an EMBL/GenBank/DDBJ whole genome shotgun (WGS) entry which is preliminary data.</text>
</comment>
<evidence type="ECO:0000256" key="6">
    <source>
        <dbReference type="ARBA" id="ARBA00023136"/>
    </source>
</evidence>
<organism evidence="9 10">
    <name type="scientific">Kribbella sandramycini</name>
    <dbReference type="NCBI Taxonomy" id="60450"/>
    <lineage>
        <taxon>Bacteria</taxon>
        <taxon>Bacillati</taxon>
        <taxon>Actinomycetota</taxon>
        <taxon>Actinomycetes</taxon>
        <taxon>Propionibacteriales</taxon>
        <taxon>Kribbellaceae</taxon>
        <taxon>Kribbella</taxon>
    </lineage>
</organism>
<evidence type="ECO:0000256" key="5">
    <source>
        <dbReference type="ARBA" id="ARBA00022989"/>
    </source>
</evidence>
<dbReference type="Proteomes" id="UP000553957">
    <property type="component" value="Unassembled WGS sequence"/>
</dbReference>
<evidence type="ECO:0000259" key="8">
    <source>
        <dbReference type="PROSITE" id="PS50928"/>
    </source>
</evidence>
<evidence type="ECO:0000313" key="10">
    <source>
        <dbReference type="Proteomes" id="UP000553957"/>
    </source>
</evidence>
<comment type="subcellular location">
    <subcellularLocation>
        <location evidence="1 7">Cell membrane</location>
        <topology evidence="1 7">Multi-pass membrane protein</topology>
    </subcellularLocation>
</comment>
<evidence type="ECO:0000256" key="4">
    <source>
        <dbReference type="ARBA" id="ARBA00022692"/>
    </source>
</evidence>
<feature type="domain" description="ABC transmembrane type-1" evidence="8">
    <location>
        <begin position="100"/>
        <end position="305"/>
    </location>
</feature>
<keyword evidence="4 7" id="KW-0812">Transmembrane</keyword>
<gene>
    <name evidence="9" type="ORF">HNR71_005304</name>
</gene>
<keyword evidence="6 7" id="KW-0472">Membrane</keyword>
<evidence type="ECO:0000256" key="1">
    <source>
        <dbReference type="ARBA" id="ARBA00004651"/>
    </source>
</evidence>
<dbReference type="RefSeq" id="WP_202885778.1">
    <property type="nucleotide sequence ID" value="NZ_BAAAGT010000002.1"/>
</dbReference>
<evidence type="ECO:0000256" key="2">
    <source>
        <dbReference type="ARBA" id="ARBA00022448"/>
    </source>
</evidence>
<evidence type="ECO:0000256" key="7">
    <source>
        <dbReference type="RuleBase" id="RU363032"/>
    </source>
</evidence>
<dbReference type="InterPro" id="IPR000515">
    <property type="entry name" value="MetI-like"/>
</dbReference>
<evidence type="ECO:0000256" key="3">
    <source>
        <dbReference type="ARBA" id="ARBA00022475"/>
    </source>
</evidence>
<protein>
    <submittedName>
        <fullName evidence="9">Peptide/nickel transport system permease protein</fullName>
    </submittedName>
</protein>
<dbReference type="InterPro" id="IPR045621">
    <property type="entry name" value="BPD_transp_1_N"/>
</dbReference>
<keyword evidence="3" id="KW-1003">Cell membrane</keyword>
<dbReference type="Pfam" id="PF00528">
    <property type="entry name" value="BPD_transp_1"/>
    <property type="match status" value="1"/>
</dbReference>
<dbReference type="InterPro" id="IPR035906">
    <property type="entry name" value="MetI-like_sf"/>
</dbReference>
<name>A0A841SGB8_9ACTN</name>
<dbReference type="PANTHER" id="PTHR43163">
    <property type="entry name" value="DIPEPTIDE TRANSPORT SYSTEM PERMEASE PROTEIN DPPB-RELATED"/>
    <property type="match status" value="1"/>
</dbReference>
<dbReference type="GO" id="GO:0055085">
    <property type="term" value="P:transmembrane transport"/>
    <property type="evidence" value="ECO:0007669"/>
    <property type="project" value="InterPro"/>
</dbReference>
<keyword evidence="5 7" id="KW-1133">Transmembrane helix</keyword>
<dbReference type="PANTHER" id="PTHR43163:SF3">
    <property type="entry name" value="PEPTIDE ABC TRANSPORTER PERMEASE PROTEIN"/>
    <property type="match status" value="1"/>
</dbReference>
<feature type="transmembrane region" description="Helical" evidence="7">
    <location>
        <begin position="142"/>
        <end position="166"/>
    </location>
</feature>
<keyword evidence="2 7" id="KW-0813">Transport</keyword>
<dbReference type="EMBL" id="JACHKF010000001">
    <property type="protein sequence ID" value="MBB6569667.1"/>
    <property type="molecule type" value="Genomic_DNA"/>
</dbReference>
<sequence length="323" mass="33289">MRPVHPLLRHALSGLAGNVVLLAGLSFLVFVGVDLLPGDPITSRLGPTATPERIAAVRAELGLDQPVLTRYGDWLAGIVHGDLGRSAAGQPVTELLSGRVGNSILLACLATACLIPLSFGFGLAAARRRGRPADRAISTGSLLLLSVPEFVVAGFLVLILAIGLRLLPAVSLVPAGSSPVRHSEVLVLPVLSLLLVGLAYATRVIRAAAAGTLRAPYVEFLRLSGQSERTILRTAVVPAVLPVAVQIWLLTGVSMIGGAVLVEKVFGYPGIGELLVTSVQTGDLAVVQALVLVLGGATLAVLLIADLAMVLLTPRLRTGGGAE</sequence>
<feature type="transmembrane region" description="Helical" evidence="7">
    <location>
        <begin position="104"/>
        <end position="126"/>
    </location>
</feature>
<evidence type="ECO:0000313" key="9">
    <source>
        <dbReference type="EMBL" id="MBB6569667.1"/>
    </source>
</evidence>
<proteinExistence type="inferred from homology"/>
<dbReference type="Gene3D" id="1.10.3720.10">
    <property type="entry name" value="MetI-like"/>
    <property type="match status" value="1"/>
</dbReference>
<dbReference type="SUPFAM" id="SSF161098">
    <property type="entry name" value="MetI-like"/>
    <property type="match status" value="1"/>
</dbReference>
<dbReference type="Pfam" id="PF19300">
    <property type="entry name" value="BPD_transp_1_N"/>
    <property type="match status" value="1"/>
</dbReference>